<evidence type="ECO:0000313" key="3">
    <source>
        <dbReference type="EMBL" id="PXA68387.1"/>
    </source>
</evidence>
<feature type="transmembrane region" description="Helical" evidence="1">
    <location>
        <begin position="63"/>
        <end position="82"/>
    </location>
</feature>
<keyword evidence="1" id="KW-0472">Membrane</keyword>
<accession>A0A317ZW35</accession>
<feature type="transmembrane region" description="Helical" evidence="1">
    <location>
        <begin position="12"/>
        <end position="30"/>
    </location>
</feature>
<feature type="transmembrane region" description="Helical" evidence="1">
    <location>
        <begin position="126"/>
        <end position="144"/>
    </location>
</feature>
<dbReference type="OrthoDB" id="3240395at2"/>
<dbReference type="RefSeq" id="WP_110128054.1">
    <property type="nucleotide sequence ID" value="NZ_QHLY01000012.1"/>
</dbReference>
<protein>
    <recommendedName>
        <fullName evidence="2">Phosphatidic acid phosphatase type 2/haloperoxidase domain-containing protein</fullName>
    </recommendedName>
</protein>
<gene>
    <name evidence="3" type="ORF">CTB96_17415</name>
</gene>
<keyword evidence="4" id="KW-1185">Reference proteome</keyword>
<keyword evidence="1" id="KW-0812">Transmembrane</keyword>
<keyword evidence="1" id="KW-1133">Transmembrane helix</keyword>
<proteinExistence type="predicted"/>
<evidence type="ECO:0000256" key="1">
    <source>
        <dbReference type="SAM" id="Phobius"/>
    </source>
</evidence>
<dbReference type="Proteomes" id="UP000246722">
    <property type="component" value="Unassembled WGS sequence"/>
</dbReference>
<sequence length="279" mass="28744">MHPFSRLTPTRYIGAAVLCILAFVGLYLFFVRDETGQAIDQLAFNGAENGTTGAEVTRSLLDLIPSVMVAVGAIVSLVIAAVRRAWFPLVVGVGSALAATVTTQLLKNVFLTRPDLGVDGYVSNSFPSGHTTVAAASALIVFLVASPHTRWLAGTLGAAFAVAAGVSTLVSLWHRPSDVIAALLVVSFWGCVGGAVLTRAGGRQRARRTPTPAKVGLRLQSWIAVLAAVVTAVAVGIGATGAFGMTSAAPMAYLGSVTAIVAVGFALAITATRLFDRLP</sequence>
<dbReference type="InterPro" id="IPR000326">
    <property type="entry name" value="PAP2/HPO"/>
</dbReference>
<feature type="domain" description="Phosphatidic acid phosphatase type 2/haloperoxidase" evidence="2">
    <location>
        <begin position="93"/>
        <end position="194"/>
    </location>
</feature>
<dbReference type="EMBL" id="QHLY01000012">
    <property type="protein sequence ID" value="PXA68387.1"/>
    <property type="molecule type" value="Genomic_DNA"/>
</dbReference>
<reference evidence="3 4" key="1">
    <citation type="submission" date="2018-05" db="EMBL/GenBank/DDBJ databases">
        <title>Genetic diversity of glacier-inhabiting Cryobacterium bacteria in China and description of Cryobacterium mengkeensis sp. nov. and Arthrobacter glacialis sp. nov.</title>
        <authorList>
            <person name="Liu Q."/>
            <person name="Xin Y.-H."/>
        </authorList>
    </citation>
    <scope>NUCLEOTIDE SEQUENCE [LARGE SCALE GENOMIC DNA]</scope>
    <source>
        <strain evidence="3 4">SK-1</strain>
    </source>
</reference>
<dbReference type="Gene3D" id="1.20.144.10">
    <property type="entry name" value="Phosphatidic acid phosphatase type 2/haloperoxidase"/>
    <property type="match status" value="1"/>
</dbReference>
<feature type="transmembrane region" description="Helical" evidence="1">
    <location>
        <begin position="89"/>
        <end position="106"/>
    </location>
</feature>
<evidence type="ECO:0000313" key="4">
    <source>
        <dbReference type="Proteomes" id="UP000246722"/>
    </source>
</evidence>
<name>A0A317ZW35_9MICO</name>
<feature type="transmembrane region" description="Helical" evidence="1">
    <location>
        <begin position="222"/>
        <end position="245"/>
    </location>
</feature>
<dbReference type="SMART" id="SM00014">
    <property type="entry name" value="acidPPc"/>
    <property type="match status" value="1"/>
</dbReference>
<organism evidence="3 4">
    <name type="scientific">Cryobacterium arcticum</name>
    <dbReference type="NCBI Taxonomy" id="670052"/>
    <lineage>
        <taxon>Bacteria</taxon>
        <taxon>Bacillati</taxon>
        <taxon>Actinomycetota</taxon>
        <taxon>Actinomycetes</taxon>
        <taxon>Micrococcales</taxon>
        <taxon>Microbacteriaceae</taxon>
        <taxon>Cryobacterium</taxon>
    </lineage>
</organism>
<dbReference type="InterPro" id="IPR036938">
    <property type="entry name" value="PAP2/HPO_sf"/>
</dbReference>
<feature type="transmembrane region" description="Helical" evidence="1">
    <location>
        <begin position="251"/>
        <end position="275"/>
    </location>
</feature>
<dbReference type="AlphaFoldDB" id="A0A317ZW35"/>
<comment type="caution">
    <text evidence="3">The sequence shown here is derived from an EMBL/GenBank/DDBJ whole genome shotgun (WGS) entry which is preliminary data.</text>
</comment>
<evidence type="ECO:0000259" key="2">
    <source>
        <dbReference type="SMART" id="SM00014"/>
    </source>
</evidence>
<dbReference type="SUPFAM" id="SSF48317">
    <property type="entry name" value="Acid phosphatase/Vanadium-dependent haloperoxidase"/>
    <property type="match status" value="1"/>
</dbReference>
<feature type="transmembrane region" description="Helical" evidence="1">
    <location>
        <begin position="151"/>
        <end position="173"/>
    </location>
</feature>
<feature type="transmembrane region" description="Helical" evidence="1">
    <location>
        <begin position="179"/>
        <end position="201"/>
    </location>
</feature>
<dbReference type="Pfam" id="PF01569">
    <property type="entry name" value="PAP2"/>
    <property type="match status" value="1"/>
</dbReference>